<evidence type="ECO:0000313" key="3">
    <source>
        <dbReference type="Proteomes" id="UP001305414"/>
    </source>
</evidence>
<comment type="caution">
    <text evidence="2">The sequence shown here is derived from an EMBL/GenBank/DDBJ whole genome shotgun (WGS) entry which is preliminary data.</text>
</comment>
<sequence>MHKALTGYIGNEQRQGGWPSGSRARCPYHRLLAGRESDGAILLLVSCGAARNGHNVMPKGIDAQEKSTITRITETALGEHRSWRSNEVHLRLQADKYWRISRQGNKPGQVSRQARCDTLKARLQARLSM</sequence>
<dbReference type="Proteomes" id="UP001305414">
    <property type="component" value="Unassembled WGS sequence"/>
</dbReference>
<reference evidence="2 3" key="1">
    <citation type="submission" date="2023-10" db="EMBL/GenBank/DDBJ databases">
        <title>Draft genome sequence of Xylaria bambusicola isolate GMP-LS, the root and basal stem rot pathogen of sugarcane in Indonesia.</title>
        <authorList>
            <person name="Selvaraj P."/>
            <person name="Muralishankar V."/>
            <person name="Muruganantham S."/>
            <person name="Sp S."/>
            <person name="Haryani S."/>
            <person name="Lau K.J.X."/>
            <person name="Naqvi N.I."/>
        </authorList>
    </citation>
    <scope>NUCLEOTIDE SEQUENCE [LARGE SCALE GENOMIC DNA]</scope>
    <source>
        <strain evidence="2">GMP-LS</strain>
    </source>
</reference>
<proteinExistence type="predicted"/>
<keyword evidence="3" id="KW-1185">Reference proteome</keyword>
<evidence type="ECO:0000256" key="1">
    <source>
        <dbReference type="SAM" id="MobiDB-lite"/>
    </source>
</evidence>
<evidence type="ECO:0000313" key="2">
    <source>
        <dbReference type="EMBL" id="KAK5635013.1"/>
    </source>
</evidence>
<dbReference type="AlphaFoldDB" id="A0AAN7UX21"/>
<accession>A0AAN7UX21</accession>
<dbReference type="EMBL" id="JAWHQM010000047">
    <property type="protein sequence ID" value="KAK5635013.1"/>
    <property type="molecule type" value="Genomic_DNA"/>
</dbReference>
<protein>
    <submittedName>
        <fullName evidence="2">Uncharacterized protein</fullName>
    </submittedName>
</protein>
<feature type="region of interest" description="Disordered" evidence="1">
    <location>
        <begin position="1"/>
        <end position="21"/>
    </location>
</feature>
<organism evidence="2 3">
    <name type="scientific">Xylaria bambusicola</name>
    <dbReference type="NCBI Taxonomy" id="326684"/>
    <lineage>
        <taxon>Eukaryota</taxon>
        <taxon>Fungi</taxon>
        <taxon>Dikarya</taxon>
        <taxon>Ascomycota</taxon>
        <taxon>Pezizomycotina</taxon>
        <taxon>Sordariomycetes</taxon>
        <taxon>Xylariomycetidae</taxon>
        <taxon>Xylariales</taxon>
        <taxon>Xylariaceae</taxon>
        <taxon>Xylaria</taxon>
    </lineage>
</organism>
<gene>
    <name evidence="2" type="ORF">RRF57_010725</name>
</gene>
<name>A0AAN7UX21_9PEZI</name>